<keyword evidence="2" id="KW-1185">Reference proteome</keyword>
<proteinExistence type="predicted"/>
<organism evidence="1 2">
    <name type="scientific">Muricaecibacterium torontonense</name>
    <dbReference type="NCBI Taxonomy" id="3032871"/>
    <lineage>
        <taxon>Bacteria</taxon>
        <taxon>Bacillati</taxon>
        <taxon>Actinomycetota</taxon>
        <taxon>Coriobacteriia</taxon>
        <taxon>Coriobacteriales</taxon>
        <taxon>Atopobiaceae</taxon>
        <taxon>Muricaecibacterium</taxon>
    </lineage>
</organism>
<dbReference type="AlphaFoldDB" id="A0A4S2F3D2"/>
<gene>
    <name evidence="1" type="ORF">E5334_06830</name>
</gene>
<dbReference type="RefSeq" id="WP_136012847.1">
    <property type="nucleotide sequence ID" value="NZ_SRYE01000004.1"/>
</dbReference>
<evidence type="ECO:0000313" key="1">
    <source>
        <dbReference type="EMBL" id="TGY61714.1"/>
    </source>
</evidence>
<dbReference type="EMBL" id="SRYE01000004">
    <property type="protein sequence ID" value="TGY61714.1"/>
    <property type="molecule type" value="Genomic_DNA"/>
</dbReference>
<dbReference type="OrthoDB" id="1828971at2"/>
<reference evidence="1 2" key="1">
    <citation type="submission" date="2019-04" db="EMBL/GenBank/DDBJ databases">
        <title>Microbes associate with the intestines of laboratory mice.</title>
        <authorList>
            <person name="Navarre W."/>
            <person name="Wong E."/>
            <person name="Huang K."/>
            <person name="Tropini C."/>
            <person name="Ng K."/>
            <person name="Yu B."/>
        </authorList>
    </citation>
    <scope>NUCLEOTIDE SEQUENCE [LARGE SCALE GENOMIC DNA]</scope>
    <source>
        <strain evidence="1 2">NM07_P-09</strain>
    </source>
</reference>
<protein>
    <submittedName>
        <fullName evidence="1">Uncharacterized protein</fullName>
    </submittedName>
</protein>
<sequence>MSKQIKGRGLKLRRPLFSAREEEDKRKFLKGLFFVLTVAAVTGVSLGKVSLQALGASGDSWSFITGAFMHTVDIELEDKGLTSEQVVGEIGPTHEVDIHNRGANCWIRISTSIVDRNGTALLINEVPEGQGESYRKCADGYIYRIVPLDEGEWTSWQETVLEPENDLLEGTERTLVTQVEAIQAQNFTPEFESDAPWDEVAPEPAIWQVQETLDAHGEVNDQ</sequence>
<dbReference type="Proteomes" id="UP000310263">
    <property type="component" value="Unassembled WGS sequence"/>
</dbReference>
<accession>A0A4S2F3D2</accession>
<comment type="caution">
    <text evidence="1">The sequence shown here is derived from an EMBL/GenBank/DDBJ whole genome shotgun (WGS) entry which is preliminary data.</text>
</comment>
<name>A0A4S2F3D2_9ACTN</name>
<evidence type="ECO:0000313" key="2">
    <source>
        <dbReference type="Proteomes" id="UP000310263"/>
    </source>
</evidence>